<gene>
    <name evidence="2" type="ORF">ETSY2_48305</name>
</gene>
<evidence type="ECO:0000256" key="1">
    <source>
        <dbReference type="SAM" id="MobiDB-lite"/>
    </source>
</evidence>
<dbReference type="InterPro" id="IPR009057">
    <property type="entry name" value="Homeodomain-like_sf"/>
</dbReference>
<dbReference type="HOGENOM" id="CLU_146679_0_0_7"/>
<dbReference type="InterPro" id="IPR036388">
    <property type="entry name" value="WH-like_DNA-bd_sf"/>
</dbReference>
<evidence type="ECO:0008006" key="4">
    <source>
        <dbReference type="Google" id="ProtNLM"/>
    </source>
</evidence>
<dbReference type="EMBL" id="AZHX01002328">
    <property type="protein sequence ID" value="ETW95339.1"/>
    <property type="molecule type" value="Genomic_DNA"/>
</dbReference>
<comment type="caution">
    <text evidence="2">The sequence shown here is derived from an EMBL/GenBank/DDBJ whole genome shotgun (WGS) entry which is preliminary data.</text>
</comment>
<reference evidence="2 3" key="1">
    <citation type="journal article" date="2014" name="Nature">
        <title>An environmental bacterial taxon with a large and distinct metabolic repertoire.</title>
        <authorList>
            <person name="Wilson M.C."/>
            <person name="Mori T."/>
            <person name="Ruckert C."/>
            <person name="Uria A.R."/>
            <person name="Helf M.J."/>
            <person name="Takada K."/>
            <person name="Gernert C."/>
            <person name="Steffens U.A."/>
            <person name="Heycke N."/>
            <person name="Schmitt S."/>
            <person name="Rinke C."/>
            <person name="Helfrich E.J."/>
            <person name="Brachmann A.O."/>
            <person name="Gurgui C."/>
            <person name="Wakimoto T."/>
            <person name="Kracht M."/>
            <person name="Crusemann M."/>
            <person name="Hentschel U."/>
            <person name="Abe I."/>
            <person name="Matsunaga S."/>
            <person name="Kalinowski J."/>
            <person name="Takeyama H."/>
            <person name="Piel J."/>
        </authorList>
    </citation>
    <scope>NUCLEOTIDE SEQUENCE [LARGE SCALE GENOMIC DNA]</scope>
    <source>
        <strain evidence="3">TSY2</strain>
    </source>
</reference>
<keyword evidence="3" id="KW-1185">Reference proteome</keyword>
<dbReference type="AlphaFoldDB" id="W4LBR2"/>
<evidence type="ECO:0000313" key="3">
    <source>
        <dbReference type="Proteomes" id="UP000019140"/>
    </source>
</evidence>
<sequence length="123" mass="14033">MMLANTQAVPMTIDRDGVIRVGGTRVRLATVILAFNEGCTPEDIVSQYPALRLADVYAVIAYYLNDRVEIDDYIAQRTKIASTLRQEIEATSDYQQFRERLLERHRTQHQQSSVPSKDVSETE</sequence>
<dbReference type="Pfam" id="PF04255">
    <property type="entry name" value="DUF433"/>
    <property type="match status" value="1"/>
</dbReference>
<organism evidence="2 3">
    <name type="scientific">Candidatus Entotheonella gemina</name>
    <dbReference type="NCBI Taxonomy" id="1429439"/>
    <lineage>
        <taxon>Bacteria</taxon>
        <taxon>Pseudomonadati</taxon>
        <taxon>Nitrospinota/Tectimicrobiota group</taxon>
        <taxon>Candidatus Tectimicrobiota</taxon>
        <taxon>Candidatus Entotheonellia</taxon>
        <taxon>Candidatus Entotheonellales</taxon>
        <taxon>Candidatus Entotheonellaceae</taxon>
        <taxon>Candidatus Entotheonella</taxon>
    </lineage>
</organism>
<dbReference type="Gene3D" id="1.10.10.10">
    <property type="entry name" value="Winged helix-like DNA-binding domain superfamily/Winged helix DNA-binding domain"/>
    <property type="match status" value="1"/>
</dbReference>
<evidence type="ECO:0000313" key="2">
    <source>
        <dbReference type="EMBL" id="ETW95339.1"/>
    </source>
</evidence>
<dbReference type="InterPro" id="IPR007367">
    <property type="entry name" value="DUF433"/>
</dbReference>
<feature type="region of interest" description="Disordered" evidence="1">
    <location>
        <begin position="100"/>
        <end position="123"/>
    </location>
</feature>
<protein>
    <recommendedName>
        <fullName evidence="4">DUF433 domain-containing protein</fullName>
    </recommendedName>
</protein>
<accession>W4LBR2</accession>
<name>W4LBR2_9BACT</name>
<dbReference type="SUPFAM" id="SSF46689">
    <property type="entry name" value="Homeodomain-like"/>
    <property type="match status" value="1"/>
</dbReference>
<proteinExistence type="predicted"/>
<dbReference type="Proteomes" id="UP000019140">
    <property type="component" value="Unassembled WGS sequence"/>
</dbReference>